<accession>A0A7S1JI34</accession>
<dbReference type="Gene3D" id="1.25.40.10">
    <property type="entry name" value="Tetratricopeptide repeat domain"/>
    <property type="match status" value="1"/>
</dbReference>
<protein>
    <submittedName>
        <fullName evidence="3">Uncharacterized protein</fullName>
    </submittedName>
</protein>
<dbReference type="InterPro" id="IPR019734">
    <property type="entry name" value="TPR_rpt"/>
</dbReference>
<evidence type="ECO:0000313" key="3">
    <source>
        <dbReference type="EMBL" id="CAD9044205.1"/>
    </source>
</evidence>
<dbReference type="SMART" id="SM00028">
    <property type="entry name" value="TPR"/>
    <property type="match status" value="3"/>
</dbReference>
<dbReference type="EMBL" id="HBGA01152414">
    <property type="protein sequence ID" value="CAD9044205.1"/>
    <property type="molecule type" value="Transcribed_RNA"/>
</dbReference>
<proteinExistence type="predicted"/>
<sequence length="194" mass="21436">MSKSKVLCKEHEEGNEFFRQGNIKGAIEKYTQAIAKIPGKAKQGALLYGNRSACYLQSEMWEEAAEDAESALALDKTLVKCHFRRAVALRHLGELCEARLAIREAIKFSNGAVPVDVKQEEATIKKCTIDGNPTARKRKPKPQAPEPEPSSEGAEAGEAEEEPPKKKKKIKKLRCETMTLETLQSMLGPGETLL</sequence>
<gene>
    <name evidence="3" type="ORF">EGYM00392_LOCUS55388</name>
</gene>
<keyword evidence="1" id="KW-0802">TPR repeat</keyword>
<dbReference type="AlphaFoldDB" id="A0A7S1JI34"/>
<dbReference type="SUPFAM" id="SSF48452">
    <property type="entry name" value="TPR-like"/>
    <property type="match status" value="1"/>
</dbReference>
<organism evidence="3">
    <name type="scientific">Eutreptiella gymnastica</name>
    <dbReference type="NCBI Taxonomy" id="73025"/>
    <lineage>
        <taxon>Eukaryota</taxon>
        <taxon>Discoba</taxon>
        <taxon>Euglenozoa</taxon>
        <taxon>Euglenida</taxon>
        <taxon>Spirocuta</taxon>
        <taxon>Euglenophyceae</taxon>
        <taxon>Eutreptiales</taxon>
        <taxon>Eutreptiaceae</taxon>
        <taxon>Eutreptiella</taxon>
    </lineage>
</organism>
<evidence type="ECO:0000256" key="2">
    <source>
        <dbReference type="SAM" id="MobiDB-lite"/>
    </source>
</evidence>
<dbReference type="PANTHER" id="PTHR46423:SF1">
    <property type="entry name" value="RNA POLYMERASE II-ASSOCIATED PROTEIN 3"/>
    <property type="match status" value="1"/>
</dbReference>
<dbReference type="InterPro" id="IPR051966">
    <property type="entry name" value="RPAP3"/>
</dbReference>
<dbReference type="PANTHER" id="PTHR46423">
    <property type="entry name" value="RNA POLYMERASE II-ASSOCIATED PROTEIN 3"/>
    <property type="match status" value="1"/>
</dbReference>
<name>A0A7S1JI34_9EUGL</name>
<feature type="region of interest" description="Disordered" evidence="2">
    <location>
        <begin position="127"/>
        <end position="174"/>
    </location>
</feature>
<reference evidence="3" key="1">
    <citation type="submission" date="2021-01" db="EMBL/GenBank/DDBJ databases">
        <authorList>
            <person name="Corre E."/>
            <person name="Pelletier E."/>
            <person name="Niang G."/>
            <person name="Scheremetjew M."/>
            <person name="Finn R."/>
            <person name="Kale V."/>
            <person name="Holt S."/>
            <person name="Cochrane G."/>
            <person name="Meng A."/>
            <person name="Brown T."/>
            <person name="Cohen L."/>
        </authorList>
    </citation>
    <scope>NUCLEOTIDE SEQUENCE</scope>
    <source>
        <strain evidence="3">NIES-381</strain>
    </source>
</reference>
<dbReference type="GO" id="GO:0101031">
    <property type="term" value="C:protein folding chaperone complex"/>
    <property type="evidence" value="ECO:0007669"/>
    <property type="project" value="TreeGrafter"/>
</dbReference>
<evidence type="ECO:0000256" key="1">
    <source>
        <dbReference type="ARBA" id="ARBA00022803"/>
    </source>
</evidence>
<dbReference type="InterPro" id="IPR011990">
    <property type="entry name" value="TPR-like_helical_dom_sf"/>
</dbReference>